<keyword evidence="3" id="KW-1185">Reference proteome</keyword>
<gene>
    <name evidence="2" type="ORF">P4O66_021983</name>
</gene>
<feature type="compositionally biased region" description="Basic and acidic residues" evidence="1">
    <location>
        <begin position="31"/>
        <end position="40"/>
    </location>
</feature>
<evidence type="ECO:0000256" key="1">
    <source>
        <dbReference type="SAM" id="MobiDB-lite"/>
    </source>
</evidence>
<dbReference type="Proteomes" id="UP001239994">
    <property type="component" value="Unassembled WGS sequence"/>
</dbReference>
<feature type="compositionally biased region" description="Basic and acidic residues" evidence="1">
    <location>
        <begin position="100"/>
        <end position="115"/>
    </location>
</feature>
<feature type="compositionally biased region" description="Acidic residues" evidence="1">
    <location>
        <begin position="9"/>
        <end position="30"/>
    </location>
</feature>
<accession>A0AAD8ZMY8</accession>
<sequence>DYSHRTMELSDDETNGEEDQTEEEEEEDDDKNNKIEKEPLENVEQQQTNMVQLRAQAREDVEEDVTDACVPDGPVKGQCKEAVQSLTDLSVQAEVFHQNQAREGESRSSTGERHSGLTCQRGPRQQLTQRRAGEDPQHSLREPSAPPVPLSHVHSALRGVLDVPSDPFMELPSNPVLKLLSDLVQELMAAMV</sequence>
<feature type="non-terminal residue" evidence="2">
    <location>
        <position position="1"/>
    </location>
</feature>
<proteinExistence type="predicted"/>
<protein>
    <submittedName>
        <fullName evidence="2">Uncharacterized protein</fullName>
    </submittedName>
</protein>
<organism evidence="2 3">
    <name type="scientific">Electrophorus voltai</name>
    <dbReference type="NCBI Taxonomy" id="2609070"/>
    <lineage>
        <taxon>Eukaryota</taxon>
        <taxon>Metazoa</taxon>
        <taxon>Chordata</taxon>
        <taxon>Craniata</taxon>
        <taxon>Vertebrata</taxon>
        <taxon>Euteleostomi</taxon>
        <taxon>Actinopterygii</taxon>
        <taxon>Neopterygii</taxon>
        <taxon>Teleostei</taxon>
        <taxon>Ostariophysi</taxon>
        <taxon>Gymnotiformes</taxon>
        <taxon>Gymnotoidei</taxon>
        <taxon>Gymnotidae</taxon>
        <taxon>Electrophorus</taxon>
    </lineage>
</organism>
<feature type="region of interest" description="Disordered" evidence="1">
    <location>
        <begin position="1"/>
        <end position="75"/>
    </location>
</feature>
<feature type="region of interest" description="Disordered" evidence="1">
    <location>
        <begin position="95"/>
        <end position="151"/>
    </location>
</feature>
<evidence type="ECO:0000313" key="2">
    <source>
        <dbReference type="EMBL" id="KAK1802318.1"/>
    </source>
</evidence>
<feature type="compositionally biased region" description="Basic and acidic residues" evidence="1">
    <location>
        <begin position="131"/>
        <end position="141"/>
    </location>
</feature>
<reference evidence="2" key="1">
    <citation type="submission" date="2023-03" db="EMBL/GenBank/DDBJ databases">
        <title>Electrophorus voltai genome.</title>
        <authorList>
            <person name="Bian C."/>
        </authorList>
    </citation>
    <scope>NUCLEOTIDE SEQUENCE</scope>
    <source>
        <strain evidence="2">CB-2022</strain>
        <tissue evidence="2">Muscle</tissue>
    </source>
</reference>
<dbReference type="EMBL" id="JAROKS010000007">
    <property type="protein sequence ID" value="KAK1802318.1"/>
    <property type="molecule type" value="Genomic_DNA"/>
</dbReference>
<evidence type="ECO:0000313" key="3">
    <source>
        <dbReference type="Proteomes" id="UP001239994"/>
    </source>
</evidence>
<comment type="caution">
    <text evidence="2">The sequence shown here is derived from an EMBL/GenBank/DDBJ whole genome shotgun (WGS) entry which is preliminary data.</text>
</comment>
<name>A0AAD8ZMY8_9TELE</name>
<dbReference type="AlphaFoldDB" id="A0AAD8ZMY8"/>